<dbReference type="PROSITE" id="PS51197">
    <property type="entry name" value="HTH_RRF2_2"/>
    <property type="match status" value="1"/>
</dbReference>
<evidence type="ECO:0000256" key="1">
    <source>
        <dbReference type="ARBA" id="ARBA00023125"/>
    </source>
</evidence>
<dbReference type="Proteomes" id="UP001161325">
    <property type="component" value="Unassembled WGS sequence"/>
</dbReference>
<comment type="caution">
    <text evidence="2">The sequence shown here is derived from an EMBL/GenBank/DDBJ whole genome shotgun (WGS) entry which is preliminary data.</text>
</comment>
<reference evidence="2" key="1">
    <citation type="submission" date="2022-08" db="EMBL/GenBank/DDBJ databases">
        <title>Draft genome sequencing of Roseisolibacter agri AW1220.</title>
        <authorList>
            <person name="Tobiishi Y."/>
            <person name="Tonouchi A."/>
        </authorList>
    </citation>
    <scope>NUCLEOTIDE SEQUENCE</scope>
    <source>
        <strain evidence="2">AW1220</strain>
    </source>
</reference>
<dbReference type="Gene3D" id="1.10.10.10">
    <property type="entry name" value="Winged helix-like DNA-binding domain superfamily/Winged helix DNA-binding domain"/>
    <property type="match status" value="1"/>
</dbReference>
<dbReference type="GO" id="GO:0003677">
    <property type="term" value="F:DNA binding"/>
    <property type="evidence" value="ECO:0007669"/>
    <property type="project" value="UniProtKB-KW"/>
</dbReference>
<evidence type="ECO:0000313" key="2">
    <source>
        <dbReference type="EMBL" id="GLC27577.1"/>
    </source>
</evidence>
<dbReference type="NCBIfam" id="TIGR00738">
    <property type="entry name" value="rrf2_super"/>
    <property type="match status" value="1"/>
</dbReference>
<accession>A0AA37QA84</accession>
<dbReference type="AlphaFoldDB" id="A0AA37QA84"/>
<dbReference type="InterPro" id="IPR036388">
    <property type="entry name" value="WH-like_DNA-bd_sf"/>
</dbReference>
<keyword evidence="1" id="KW-0238">DNA-binding</keyword>
<dbReference type="PANTHER" id="PTHR33221:SF5">
    <property type="entry name" value="HTH-TYPE TRANSCRIPTIONAL REGULATOR ISCR"/>
    <property type="match status" value="1"/>
</dbReference>
<dbReference type="GO" id="GO:0005829">
    <property type="term" value="C:cytosol"/>
    <property type="evidence" value="ECO:0007669"/>
    <property type="project" value="TreeGrafter"/>
</dbReference>
<dbReference type="Pfam" id="PF02082">
    <property type="entry name" value="Rrf2"/>
    <property type="match status" value="1"/>
</dbReference>
<evidence type="ECO:0000313" key="3">
    <source>
        <dbReference type="Proteomes" id="UP001161325"/>
    </source>
</evidence>
<keyword evidence="3" id="KW-1185">Reference proteome</keyword>
<dbReference type="PANTHER" id="PTHR33221">
    <property type="entry name" value="WINGED HELIX-TURN-HELIX TRANSCRIPTIONAL REGULATOR, RRF2 FAMILY"/>
    <property type="match status" value="1"/>
</dbReference>
<proteinExistence type="predicted"/>
<dbReference type="EMBL" id="BRXS01000006">
    <property type="protein sequence ID" value="GLC27577.1"/>
    <property type="molecule type" value="Genomic_DNA"/>
</dbReference>
<dbReference type="InterPro" id="IPR000944">
    <property type="entry name" value="Tscrpt_reg_Rrf2"/>
</dbReference>
<dbReference type="RefSeq" id="WP_284352013.1">
    <property type="nucleotide sequence ID" value="NZ_BRXS01000006.1"/>
</dbReference>
<dbReference type="InterPro" id="IPR036390">
    <property type="entry name" value="WH_DNA-bd_sf"/>
</dbReference>
<name>A0AA37QA84_9BACT</name>
<dbReference type="GO" id="GO:0003700">
    <property type="term" value="F:DNA-binding transcription factor activity"/>
    <property type="evidence" value="ECO:0007669"/>
    <property type="project" value="TreeGrafter"/>
</dbReference>
<gene>
    <name evidence="2" type="ORF">rosag_40900</name>
</gene>
<protein>
    <submittedName>
        <fullName evidence="2">Rrf2 family transcriptional regulator</fullName>
    </submittedName>
</protein>
<dbReference type="SUPFAM" id="SSF46785">
    <property type="entry name" value="Winged helix' DNA-binding domain"/>
    <property type="match status" value="1"/>
</dbReference>
<sequence length="178" mass="19971">MRITTWAEYGLICALHLARRASEGPVTGRDVATKENLPTDYVEQILLRLRRAEIIRSARGARGGYTLARPAEEITVREVIAASELETFELHCATHPVGEERCSAAHSCSIRPVWMMLQKRIDDVLDSVRLSDLMHDEMVVRARVGLGPKAPTQLAAAHERRRRTTAVAVDRRLPILQD</sequence>
<organism evidence="2 3">
    <name type="scientific">Roseisolibacter agri</name>
    <dbReference type="NCBI Taxonomy" id="2014610"/>
    <lineage>
        <taxon>Bacteria</taxon>
        <taxon>Pseudomonadati</taxon>
        <taxon>Gemmatimonadota</taxon>
        <taxon>Gemmatimonadia</taxon>
        <taxon>Gemmatimonadales</taxon>
        <taxon>Gemmatimonadaceae</taxon>
        <taxon>Roseisolibacter</taxon>
    </lineage>
</organism>